<reference evidence="1" key="1">
    <citation type="submission" date="2018-02" db="EMBL/GenBank/DDBJ databases">
        <title>Rhizophora mucronata_Transcriptome.</title>
        <authorList>
            <person name="Meera S.P."/>
            <person name="Sreeshan A."/>
            <person name="Augustine A."/>
        </authorList>
    </citation>
    <scope>NUCLEOTIDE SEQUENCE</scope>
    <source>
        <tissue evidence="1">Leaf</tissue>
    </source>
</reference>
<dbReference type="EMBL" id="GGEC01084300">
    <property type="protein sequence ID" value="MBX64784.1"/>
    <property type="molecule type" value="Transcribed_RNA"/>
</dbReference>
<accession>A0A2P2QCX7</accession>
<proteinExistence type="predicted"/>
<evidence type="ECO:0000313" key="1">
    <source>
        <dbReference type="EMBL" id="MBX64784.1"/>
    </source>
</evidence>
<organism evidence="1">
    <name type="scientific">Rhizophora mucronata</name>
    <name type="common">Asiatic mangrove</name>
    <dbReference type="NCBI Taxonomy" id="61149"/>
    <lineage>
        <taxon>Eukaryota</taxon>
        <taxon>Viridiplantae</taxon>
        <taxon>Streptophyta</taxon>
        <taxon>Embryophyta</taxon>
        <taxon>Tracheophyta</taxon>
        <taxon>Spermatophyta</taxon>
        <taxon>Magnoliopsida</taxon>
        <taxon>eudicotyledons</taxon>
        <taxon>Gunneridae</taxon>
        <taxon>Pentapetalae</taxon>
        <taxon>rosids</taxon>
        <taxon>fabids</taxon>
        <taxon>Malpighiales</taxon>
        <taxon>Rhizophoraceae</taxon>
        <taxon>Rhizophora</taxon>
    </lineage>
</organism>
<sequence length="38" mass="4451">MHSSWKLDDKILRCSNNNTPSFVLNPYFLLENGILTLR</sequence>
<dbReference type="AlphaFoldDB" id="A0A2P2QCX7"/>
<protein>
    <submittedName>
        <fullName evidence="1">Uncharacterized protein</fullName>
    </submittedName>
</protein>
<name>A0A2P2QCX7_RHIMU</name>